<gene>
    <name evidence="2" type="ORF">BHU41_12895</name>
</gene>
<dbReference type="Pfam" id="PF01471">
    <property type="entry name" value="PG_binding_1"/>
    <property type="match status" value="1"/>
</dbReference>
<protein>
    <recommendedName>
        <fullName evidence="1">Peptidoglycan binding-like domain-containing protein</fullName>
    </recommendedName>
</protein>
<name>A0A2M9WKX8_9LACO</name>
<organism evidence="2 3">
    <name type="scientific">Lactobacillus crispatus</name>
    <dbReference type="NCBI Taxonomy" id="47770"/>
    <lineage>
        <taxon>Bacteria</taxon>
        <taxon>Bacillati</taxon>
        <taxon>Bacillota</taxon>
        <taxon>Bacilli</taxon>
        <taxon>Lactobacillales</taxon>
        <taxon>Lactobacillaceae</taxon>
        <taxon>Lactobacillus</taxon>
    </lineage>
</organism>
<dbReference type="InterPro" id="IPR036366">
    <property type="entry name" value="PGBDSf"/>
</dbReference>
<evidence type="ECO:0000259" key="1">
    <source>
        <dbReference type="Pfam" id="PF01471"/>
    </source>
</evidence>
<evidence type="ECO:0000313" key="3">
    <source>
        <dbReference type="Proteomes" id="UP000231914"/>
    </source>
</evidence>
<reference evidence="2 3" key="1">
    <citation type="submission" date="2016-10" db="EMBL/GenBank/DDBJ databases">
        <title>WGS of isloates from the oral cavity of healthy individuals.</title>
        <authorList>
            <person name="Sharma S."/>
            <person name="Pal V.K."/>
            <person name="Patil P.B."/>
            <person name="Korpole S."/>
            <person name="Grover V."/>
        </authorList>
    </citation>
    <scope>NUCLEOTIDE SEQUENCE [LARGE SCALE GENOMIC DNA]</scope>
    <source>
        <strain evidence="2 3">DISK12</strain>
    </source>
</reference>
<dbReference type="Proteomes" id="UP000231914">
    <property type="component" value="Unassembled WGS sequence"/>
</dbReference>
<sequence>MLPKHVTGVLDDETKNAVIKFQKELDLTDDGIVNGQVQAQLYLAVAQKVQDNNPALKKALSLNLRDMED</sequence>
<dbReference type="EMBL" id="MKXG01000285">
    <property type="protein sequence ID" value="PJZ14205.1"/>
    <property type="molecule type" value="Genomic_DNA"/>
</dbReference>
<proteinExistence type="predicted"/>
<accession>A0A2M9WKX8</accession>
<dbReference type="AlphaFoldDB" id="A0A2M9WKX8"/>
<dbReference type="Gene3D" id="1.10.101.10">
    <property type="entry name" value="PGBD-like superfamily/PGBD"/>
    <property type="match status" value="1"/>
</dbReference>
<dbReference type="InterPro" id="IPR036365">
    <property type="entry name" value="PGBD-like_sf"/>
</dbReference>
<comment type="caution">
    <text evidence="2">The sequence shown here is derived from an EMBL/GenBank/DDBJ whole genome shotgun (WGS) entry which is preliminary data.</text>
</comment>
<feature type="domain" description="Peptidoglycan binding-like" evidence="1">
    <location>
        <begin position="4"/>
        <end position="41"/>
    </location>
</feature>
<dbReference type="SUPFAM" id="SSF47090">
    <property type="entry name" value="PGBD-like"/>
    <property type="match status" value="1"/>
</dbReference>
<evidence type="ECO:0000313" key="2">
    <source>
        <dbReference type="EMBL" id="PJZ14205.1"/>
    </source>
</evidence>
<dbReference type="InterPro" id="IPR002477">
    <property type="entry name" value="Peptidoglycan-bd-like"/>
</dbReference>